<reference evidence="3" key="1">
    <citation type="submission" date="2016-11" db="UniProtKB">
        <authorList>
            <consortium name="WormBaseParasite"/>
        </authorList>
    </citation>
    <scope>IDENTIFICATION</scope>
</reference>
<proteinExistence type="predicted"/>
<evidence type="ECO:0000256" key="1">
    <source>
        <dbReference type="SAM" id="MobiDB-lite"/>
    </source>
</evidence>
<feature type="compositionally biased region" description="Basic and acidic residues" evidence="1">
    <location>
        <begin position="27"/>
        <end position="41"/>
    </location>
</feature>
<dbReference type="AlphaFoldDB" id="A0A1I7UFA6"/>
<organism evidence="2 3">
    <name type="scientific">Caenorhabditis tropicalis</name>
    <dbReference type="NCBI Taxonomy" id="1561998"/>
    <lineage>
        <taxon>Eukaryota</taxon>
        <taxon>Metazoa</taxon>
        <taxon>Ecdysozoa</taxon>
        <taxon>Nematoda</taxon>
        <taxon>Chromadorea</taxon>
        <taxon>Rhabditida</taxon>
        <taxon>Rhabditina</taxon>
        <taxon>Rhabditomorpha</taxon>
        <taxon>Rhabditoidea</taxon>
        <taxon>Rhabditidae</taxon>
        <taxon>Peloderinae</taxon>
        <taxon>Caenorhabditis</taxon>
    </lineage>
</organism>
<name>A0A1I7UFA6_9PELO</name>
<dbReference type="WBParaSite" id="Csp11.Scaffold629.g8736.t1">
    <property type="protein sequence ID" value="Csp11.Scaffold629.g8736.t1"/>
    <property type="gene ID" value="Csp11.Scaffold629.g8736"/>
</dbReference>
<protein>
    <submittedName>
        <fullName evidence="3">BZIP domain-containing protein</fullName>
    </submittedName>
</protein>
<feature type="compositionally biased region" description="Basic and acidic residues" evidence="1">
    <location>
        <begin position="59"/>
        <end position="79"/>
    </location>
</feature>
<keyword evidence="2" id="KW-1185">Reference proteome</keyword>
<feature type="region of interest" description="Disordered" evidence="1">
    <location>
        <begin position="1"/>
        <end position="79"/>
    </location>
</feature>
<accession>A0A1I7UFA6</accession>
<dbReference type="Proteomes" id="UP000095282">
    <property type="component" value="Unplaced"/>
</dbReference>
<sequence>MVIVMTDDDACVQKKGSSIPDQKLRKREREREREGAEKLETRFSALSSRKSCSKRRKRISSDQRRPQLRWLEEKREGMG</sequence>
<feature type="compositionally biased region" description="Acidic residues" evidence="1">
    <location>
        <begin position="1"/>
        <end position="10"/>
    </location>
</feature>
<evidence type="ECO:0000313" key="2">
    <source>
        <dbReference type="Proteomes" id="UP000095282"/>
    </source>
</evidence>
<evidence type="ECO:0000313" key="3">
    <source>
        <dbReference type="WBParaSite" id="Csp11.Scaffold629.g8736.t1"/>
    </source>
</evidence>